<dbReference type="InterPro" id="IPR045170">
    <property type="entry name" value="MTOX"/>
</dbReference>
<dbReference type="OrthoDB" id="9806257at2"/>
<evidence type="ECO:0000256" key="3">
    <source>
        <dbReference type="ARBA" id="ARBA00022827"/>
    </source>
</evidence>
<dbReference type="Gene3D" id="3.50.50.60">
    <property type="entry name" value="FAD/NAD(P)-binding domain"/>
    <property type="match status" value="1"/>
</dbReference>
<keyword evidence="7" id="KW-1185">Reference proteome</keyword>
<dbReference type="Pfam" id="PF01266">
    <property type="entry name" value="DAO"/>
    <property type="match status" value="1"/>
</dbReference>
<dbReference type="AlphaFoldDB" id="A0A143BLE3"/>
<proteinExistence type="predicted"/>
<dbReference type="InterPro" id="IPR006076">
    <property type="entry name" value="FAD-dep_OxRdtase"/>
</dbReference>
<evidence type="ECO:0000256" key="2">
    <source>
        <dbReference type="ARBA" id="ARBA00022630"/>
    </source>
</evidence>
<dbReference type="Proteomes" id="UP000076404">
    <property type="component" value="Chromosome"/>
</dbReference>
<feature type="domain" description="FAD dependent oxidoreductase" evidence="5">
    <location>
        <begin position="6"/>
        <end position="357"/>
    </location>
</feature>
<comment type="cofactor">
    <cofactor evidence="1">
        <name>FAD</name>
        <dbReference type="ChEBI" id="CHEBI:57692"/>
    </cofactor>
</comment>
<reference evidence="6 7" key="2">
    <citation type="journal article" date="2016" name="Environ. Microbiol. Rep.">
        <title>Metagenomic evidence for the presence of phototrophic Gemmatimonadetes bacteria in diverse environments.</title>
        <authorList>
            <person name="Zeng Y."/>
            <person name="Baumbach J."/>
            <person name="Barbosa E.G."/>
            <person name="Azevedo V."/>
            <person name="Zhang C."/>
            <person name="Koblizek M."/>
        </authorList>
    </citation>
    <scope>NUCLEOTIDE SEQUENCE [LARGE SCALE GENOMIC DNA]</scope>
    <source>
        <strain evidence="6 7">AP64</strain>
    </source>
</reference>
<dbReference type="SUPFAM" id="SSF51905">
    <property type="entry name" value="FAD/NAD(P)-binding domain"/>
    <property type="match status" value="1"/>
</dbReference>
<evidence type="ECO:0000313" key="7">
    <source>
        <dbReference type="Proteomes" id="UP000076404"/>
    </source>
</evidence>
<dbReference type="PANTHER" id="PTHR10961:SF7">
    <property type="entry name" value="FAD DEPENDENT OXIDOREDUCTASE DOMAIN-CONTAINING PROTEIN"/>
    <property type="match status" value="1"/>
</dbReference>
<dbReference type="NCBIfam" id="NF008425">
    <property type="entry name" value="PRK11259.1"/>
    <property type="match status" value="1"/>
</dbReference>
<dbReference type="eggNOG" id="COG0665">
    <property type="taxonomic scope" value="Bacteria"/>
</dbReference>
<organism evidence="6 7">
    <name type="scientific">Gemmatimonas phototrophica</name>
    <dbReference type="NCBI Taxonomy" id="1379270"/>
    <lineage>
        <taxon>Bacteria</taxon>
        <taxon>Pseudomonadati</taxon>
        <taxon>Gemmatimonadota</taxon>
        <taxon>Gemmatimonadia</taxon>
        <taxon>Gemmatimonadales</taxon>
        <taxon>Gemmatimonadaceae</taxon>
        <taxon>Gemmatimonas</taxon>
    </lineage>
</organism>
<dbReference type="Gene3D" id="3.30.9.10">
    <property type="entry name" value="D-Amino Acid Oxidase, subunit A, domain 2"/>
    <property type="match status" value="1"/>
</dbReference>
<evidence type="ECO:0000259" key="5">
    <source>
        <dbReference type="Pfam" id="PF01266"/>
    </source>
</evidence>
<evidence type="ECO:0000256" key="1">
    <source>
        <dbReference type="ARBA" id="ARBA00001974"/>
    </source>
</evidence>
<dbReference type="STRING" id="1379270.GEMMAAP_12010"/>
<gene>
    <name evidence="6" type="ORF">GEMMAAP_12010</name>
</gene>
<name>A0A143BLE3_9BACT</name>
<dbReference type="SUPFAM" id="SSF54373">
    <property type="entry name" value="FAD-linked reductases, C-terminal domain"/>
    <property type="match status" value="1"/>
</dbReference>
<evidence type="ECO:0000313" key="6">
    <source>
        <dbReference type="EMBL" id="AMW05330.1"/>
    </source>
</evidence>
<keyword evidence="2" id="KW-0285">Flavoprotein</keyword>
<dbReference type="GO" id="GO:0050660">
    <property type="term" value="F:flavin adenine dinucleotide binding"/>
    <property type="evidence" value="ECO:0007669"/>
    <property type="project" value="InterPro"/>
</dbReference>
<dbReference type="PANTHER" id="PTHR10961">
    <property type="entry name" value="PEROXISOMAL SARCOSINE OXIDASE"/>
    <property type="match status" value="1"/>
</dbReference>
<dbReference type="EMBL" id="CP011454">
    <property type="protein sequence ID" value="AMW05330.1"/>
    <property type="molecule type" value="Genomic_DNA"/>
</dbReference>
<protein>
    <submittedName>
        <fullName evidence="6">Methyltryptophan oxidase</fullName>
    </submittedName>
</protein>
<dbReference type="GO" id="GO:0008115">
    <property type="term" value="F:sarcosine oxidase activity"/>
    <property type="evidence" value="ECO:0007669"/>
    <property type="project" value="TreeGrafter"/>
</dbReference>
<dbReference type="KEGG" id="gph:GEMMAAP_12010"/>
<evidence type="ECO:0000256" key="4">
    <source>
        <dbReference type="ARBA" id="ARBA00023002"/>
    </source>
</evidence>
<dbReference type="RefSeq" id="WP_026849567.1">
    <property type="nucleotide sequence ID" value="NZ_CP011454.1"/>
</dbReference>
<dbReference type="InterPro" id="IPR036188">
    <property type="entry name" value="FAD/NAD-bd_sf"/>
</dbReference>
<reference evidence="6 7" key="1">
    <citation type="journal article" date="2014" name="Proc. Natl. Acad. Sci. U.S.A.">
        <title>Functional type 2 photosynthetic reaction centers found in the rare bacterial phylum Gemmatimonadetes.</title>
        <authorList>
            <person name="Zeng Y."/>
            <person name="Feng F."/>
            <person name="Medova H."/>
            <person name="Dean J."/>
            <person name="Koblizek M."/>
        </authorList>
    </citation>
    <scope>NUCLEOTIDE SEQUENCE [LARGE SCALE GENOMIC DNA]</scope>
    <source>
        <strain evidence="6 7">AP64</strain>
    </source>
</reference>
<accession>A0A143BLE3</accession>
<keyword evidence="4" id="KW-0560">Oxidoreductase</keyword>
<sequence length="382" mass="42025">MSGPLDVIIVGAGGMGSAAAYHLSARGLRVLVLEQFEPGHTWGSSHGLTRIIRLAYFEHPSYVPLLRRAFALWRDLQQGLGEPLLHVTGGLDVGWAGSEVFEGSLRSCREHELPHELLDARALAARFPGWVPAENTLAVYQPDAGFLTPERCIAAHTARAVEAGATIRYQEKVLAIETDSTGVTVHTDQGRYSAGQLILSAGPWMADLAPVLAPVLSPERQVLGWFDIAQPAHFAPDRFPVFVLDAEEGRYYGFPEYDVPGFKIGCYHHHAERVHPDTMARDVTSADEVTLRRAVARYFPDANGAMRRSTTCLFTNTPDEHFIIDRAPGEPHILLVSPCSGHGFKFCSVVGEICADLIAHHHTPHDIGLFRLDRFAGREMSR</sequence>
<keyword evidence="3" id="KW-0274">FAD</keyword>